<dbReference type="Pfam" id="PF14345">
    <property type="entry name" value="GDYXXLXY"/>
    <property type="match status" value="1"/>
</dbReference>
<dbReference type="OrthoDB" id="4868247at2"/>
<sequence>MKNWILPLIQTLFTALVVLSFYAVSWWGEEFTLRAEPYDPFDPFLGEYVMLQYPDLDPPAGLDNQTVYFTLEEGADGYAVIDRIDDQPFFGSIEGHTYQQFVTAPQLEQYYVEQGEGPVLEEAGDLEVTVDVAPWGAVRPVNLEERSSE</sequence>
<evidence type="ECO:0008006" key="3">
    <source>
        <dbReference type="Google" id="ProtNLM"/>
    </source>
</evidence>
<protein>
    <recommendedName>
        <fullName evidence="3">GDYXXLXY domain-containing protein</fullName>
    </recommendedName>
</protein>
<dbReference type="Proteomes" id="UP000240509">
    <property type="component" value="Unassembled WGS sequence"/>
</dbReference>
<comment type="caution">
    <text evidence="1">The sequence shown here is derived from an EMBL/GenBank/DDBJ whole genome shotgun (WGS) entry which is preliminary data.</text>
</comment>
<dbReference type="InterPro" id="IPR025833">
    <property type="entry name" value="GDYXXLXY"/>
</dbReference>
<organism evidence="1 2">
    <name type="scientific">Alkalicoccus saliphilus</name>
    <dbReference type="NCBI Taxonomy" id="200989"/>
    <lineage>
        <taxon>Bacteria</taxon>
        <taxon>Bacillati</taxon>
        <taxon>Bacillota</taxon>
        <taxon>Bacilli</taxon>
        <taxon>Bacillales</taxon>
        <taxon>Bacillaceae</taxon>
        <taxon>Alkalicoccus</taxon>
    </lineage>
</organism>
<dbReference type="RefSeq" id="WP_107584271.1">
    <property type="nucleotide sequence ID" value="NZ_PZJJ01000007.1"/>
</dbReference>
<dbReference type="EMBL" id="PZJJ01000007">
    <property type="protein sequence ID" value="PTL39383.1"/>
    <property type="molecule type" value="Genomic_DNA"/>
</dbReference>
<gene>
    <name evidence="1" type="ORF">C6Y45_06020</name>
</gene>
<proteinExistence type="predicted"/>
<evidence type="ECO:0000313" key="2">
    <source>
        <dbReference type="Proteomes" id="UP000240509"/>
    </source>
</evidence>
<accession>A0A2T4U7J6</accession>
<evidence type="ECO:0000313" key="1">
    <source>
        <dbReference type="EMBL" id="PTL39383.1"/>
    </source>
</evidence>
<name>A0A2T4U7J6_9BACI</name>
<keyword evidence="2" id="KW-1185">Reference proteome</keyword>
<dbReference type="AlphaFoldDB" id="A0A2T4U7J6"/>
<reference evidence="1 2" key="1">
    <citation type="submission" date="2018-03" db="EMBL/GenBank/DDBJ databases">
        <title>Alkalicoccus saliphilus sp. nov., isolated from a mineral pool.</title>
        <authorList>
            <person name="Zhao B."/>
        </authorList>
    </citation>
    <scope>NUCLEOTIDE SEQUENCE [LARGE SCALE GENOMIC DNA]</scope>
    <source>
        <strain evidence="1 2">6AG</strain>
    </source>
</reference>